<keyword evidence="1" id="KW-0732">Signal</keyword>
<dbReference type="EMBL" id="CVQI01001035">
    <property type="protein sequence ID" value="CRK04891.1"/>
    <property type="molecule type" value="Genomic_DNA"/>
</dbReference>
<dbReference type="EMBL" id="CVQH01025766">
    <property type="protein sequence ID" value="CRK39018.1"/>
    <property type="molecule type" value="Genomic_DNA"/>
</dbReference>
<evidence type="ECO:0008006" key="6">
    <source>
        <dbReference type="Google" id="ProtNLM"/>
    </source>
</evidence>
<accession>A0A0G4KJC3</accession>
<proteinExistence type="predicted"/>
<evidence type="ECO:0000256" key="1">
    <source>
        <dbReference type="SAM" id="SignalP"/>
    </source>
</evidence>
<evidence type="ECO:0000313" key="2">
    <source>
        <dbReference type="EMBL" id="CRK04891.1"/>
    </source>
</evidence>
<reference evidence="4 5" key="1">
    <citation type="submission" date="2015-05" db="EMBL/GenBank/DDBJ databases">
        <authorList>
            <person name="Fogelqvist Johan"/>
        </authorList>
    </citation>
    <scope>NUCLEOTIDE SEQUENCE [LARGE SCALE GENOMIC DNA]</scope>
    <source>
        <strain evidence="3">VL1</strain>
        <strain evidence="2">VL2</strain>
    </source>
</reference>
<dbReference type="Proteomes" id="UP000044602">
    <property type="component" value="Unassembled WGS sequence"/>
</dbReference>
<gene>
    <name evidence="3" type="ORF">BN1708_020598</name>
    <name evidence="2" type="ORF">BN1723_020912</name>
</gene>
<name>A0A0G4KJC3_VERLO</name>
<dbReference type="AlphaFoldDB" id="A0A0G4KJC3"/>
<protein>
    <recommendedName>
        <fullName evidence="6">Pectate lyase</fullName>
    </recommendedName>
</protein>
<organism evidence="2 5">
    <name type="scientific">Verticillium longisporum</name>
    <name type="common">Verticillium dahliae var. longisporum</name>
    <dbReference type="NCBI Taxonomy" id="100787"/>
    <lineage>
        <taxon>Eukaryota</taxon>
        <taxon>Fungi</taxon>
        <taxon>Dikarya</taxon>
        <taxon>Ascomycota</taxon>
        <taxon>Pezizomycotina</taxon>
        <taxon>Sordariomycetes</taxon>
        <taxon>Hypocreomycetidae</taxon>
        <taxon>Glomerellales</taxon>
        <taxon>Plectosphaerellaceae</taxon>
        <taxon>Verticillium</taxon>
    </lineage>
</organism>
<feature type="chain" id="PRO_5008471892" description="Pectate lyase" evidence="1">
    <location>
        <begin position="20"/>
        <end position="83"/>
    </location>
</feature>
<dbReference type="Proteomes" id="UP000045706">
    <property type="component" value="Unassembled WGS sequence"/>
</dbReference>
<evidence type="ECO:0000313" key="4">
    <source>
        <dbReference type="Proteomes" id="UP000044602"/>
    </source>
</evidence>
<evidence type="ECO:0000313" key="3">
    <source>
        <dbReference type="EMBL" id="CRK39018.1"/>
    </source>
</evidence>
<evidence type="ECO:0000313" key="5">
    <source>
        <dbReference type="Proteomes" id="UP000045706"/>
    </source>
</evidence>
<feature type="non-terminal residue" evidence="2">
    <location>
        <position position="83"/>
    </location>
</feature>
<keyword evidence="4" id="KW-1185">Reference proteome</keyword>
<sequence>MVKFSILTSLFALASAVSAQCGSGTPDARVTSSGSTFTATRGSSTVYTGTDYHAAIQAAVDSISSGQRVSVIASGSIGASTIS</sequence>
<feature type="signal peptide" evidence="1">
    <location>
        <begin position="1"/>
        <end position="19"/>
    </location>
</feature>